<dbReference type="PROSITE" id="PS51078">
    <property type="entry name" value="ICLR_ED"/>
    <property type="match status" value="1"/>
</dbReference>
<dbReference type="PROSITE" id="PS51077">
    <property type="entry name" value="HTH_ICLR"/>
    <property type="match status" value="1"/>
</dbReference>
<dbReference type="SUPFAM" id="SSF55781">
    <property type="entry name" value="GAF domain-like"/>
    <property type="match status" value="1"/>
</dbReference>
<dbReference type="PANTHER" id="PTHR30136:SF24">
    <property type="entry name" value="HTH-TYPE TRANSCRIPTIONAL REPRESSOR ALLR"/>
    <property type="match status" value="1"/>
</dbReference>
<dbReference type="InterPro" id="IPR005471">
    <property type="entry name" value="Tscrpt_reg_IclR_N"/>
</dbReference>
<dbReference type="GO" id="GO:0045892">
    <property type="term" value="P:negative regulation of DNA-templated transcription"/>
    <property type="evidence" value="ECO:0007669"/>
    <property type="project" value="TreeGrafter"/>
</dbReference>
<evidence type="ECO:0000259" key="6">
    <source>
        <dbReference type="PROSITE" id="PS51078"/>
    </source>
</evidence>
<evidence type="ECO:0000256" key="2">
    <source>
        <dbReference type="ARBA" id="ARBA00023125"/>
    </source>
</evidence>
<dbReference type="SMART" id="SM00346">
    <property type="entry name" value="HTH_ICLR"/>
    <property type="match status" value="1"/>
</dbReference>
<keyword evidence="1" id="KW-0805">Transcription regulation</keyword>
<evidence type="ECO:0000313" key="8">
    <source>
        <dbReference type="Proteomes" id="UP000317344"/>
    </source>
</evidence>
<keyword evidence="3" id="KW-0804">Transcription</keyword>
<dbReference type="AlphaFoldDB" id="A0A516X204"/>
<evidence type="ECO:0000256" key="4">
    <source>
        <dbReference type="SAM" id="MobiDB-lite"/>
    </source>
</evidence>
<evidence type="ECO:0000313" key="7">
    <source>
        <dbReference type="EMBL" id="QDQ97047.1"/>
    </source>
</evidence>
<dbReference type="GO" id="GO:0003677">
    <property type="term" value="F:DNA binding"/>
    <property type="evidence" value="ECO:0007669"/>
    <property type="project" value="UniProtKB-KW"/>
</dbReference>
<protein>
    <submittedName>
        <fullName evidence="7">Helix-turn-helix domain-containing protein</fullName>
    </submittedName>
</protein>
<dbReference type="Pfam" id="PF09339">
    <property type="entry name" value="HTH_IclR"/>
    <property type="match status" value="1"/>
</dbReference>
<dbReference type="InterPro" id="IPR050707">
    <property type="entry name" value="HTH_MetabolicPath_Reg"/>
</dbReference>
<evidence type="ECO:0000259" key="5">
    <source>
        <dbReference type="PROSITE" id="PS51077"/>
    </source>
</evidence>
<dbReference type="SUPFAM" id="SSF46785">
    <property type="entry name" value="Winged helix' DNA-binding domain"/>
    <property type="match status" value="1"/>
</dbReference>
<dbReference type="InterPro" id="IPR029016">
    <property type="entry name" value="GAF-like_dom_sf"/>
</dbReference>
<dbReference type="KEGG" id="toy:FO059_06505"/>
<dbReference type="Proteomes" id="UP000317344">
    <property type="component" value="Chromosome"/>
</dbReference>
<evidence type="ECO:0000256" key="3">
    <source>
        <dbReference type="ARBA" id="ARBA00023163"/>
    </source>
</evidence>
<dbReference type="EMBL" id="CP041765">
    <property type="protein sequence ID" value="QDQ97047.1"/>
    <property type="molecule type" value="Genomic_DNA"/>
</dbReference>
<gene>
    <name evidence="7" type="ORF">FO059_06505</name>
</gene>
<dbReference type="InterPro" id="IPR014757">
    <property type="entry name" value="Tscrpt_reg_IclR_C"/>
</dbReference>
<dbReference type="InterPro" id="IPR036390">
    <property type="entry name" value="WH_DNA-bd_sf"/>
</dbReference>
<name>A0A516X204_9ACTN</name>
<keyword evidence="8" id="KW-1185">Reference proteome</keyword>
<feature type="domain" description="IclR-ED" evidence="6">
    <location>
        <begin position="83"/>
        <end position="309"/>
    </location>
</feature>
<reference evidence="7 8" key="1">
    <citation type="submission" date="2019-07" db="EMBL/GenBank/DDBJ databases">
        <title>Tomitella cavernea sp. nov., an actinomycete isolated from soil.</title>
        <authorList>
            <person name="Cheng J."/>
        </authorList>
    </citation>
    <scope>NUCLEOTIDE SEQUENCE [LARGE SCALE GENOMIC DNA]</scope>
    <source>
        <strain evidence="7 8">HY188</strain>
    </source>
</reference>
<dbReference type="GO" id="GO:0003700">
    <property type="term" value="F:DNA-binding transcription factor activity"/>
    <property type="evidence" value="ECO:0007669"/>
    <property type="project" value="TreeGrafter"/>
</dbReference>
<evidence type="ECO:0000256" key="1">
    <source>
        <dbReference type="ARBA" id="ARBA00023015"/>
    </source>
</evidence>
<organism evidence="7 8">
    <name type="scientific">Tomitella fengzijianii</name>
    <dbReference type="NCBI Taxonomy" id="2597660"/>
    <lineage>
        <taxon>Bacteria</taxon>
        <taxon>Bacillati</taxon>
        <taxon>Actinomycetota</taxon>
        <taxon>Actinomycetes</taxon>
        <taxon>Mycobacteriales</taxon>
        <taxon>Tomitella</taxon>
    </lineage>
</organism>
<reference evidence="7 8" key="2">
    <citation type="submission" date="2019-07" db="EMBL/GenBank/DDBJ databases">
        <authorList>
            <person name="Huang Y."/>
        </authorList>
    </citation>
    <scope>NUCLEOTIDE SEQUENCE [LARGE SCALE GENOMIC DNA]</scope>
    <source>
        <strain evidence="7 8">HY188</strain>
    </source>
</reference>
<accession>A0A516X204</accession>
<dbReference type="Gene3D" id="1.10.10.10">
    <property type="entry name" value="Winged helix-like DNA-binding domain superfamily/Winged helix DNA-binding domain"/>
    <property type="match status" value="1"/>
</dbReference>
<proteinExistence type="predicted"/>
<dbReference type="InterPro" id="IPR036388">
    <property type="entry name" value="WH-like_DNA-bd_sf"/>
</dbReference>
<feature type="region of interest" description="Disordered" evidence="4">
    <location>
        <begin position="1"/>
        <end position="20"/>
    </location>
</feature>
<dbReference type="Gene3D" id="3.30.450.40">
    <property type="match status" value="1"/>
</dbReference>
<sequence>MADAQPGEGARADRGERRSPPARRVIRILDHFVQHPDRRYGLSDLARRLEISKPTCLGILTELCASGYLVRDDADTTYGLGPSLIAAGRAASTGLPMGVVARRHLELLAAEFRSACTASAVAGGRIVVLESVGPLPEGGRSATGKTYPFAPPVGLMYALWEPDEVFEQWLSREPTAPVRLDRDRLRSVVAQCRARGYLVDRLTPAGQRLYRLMAGFDTADLPEEVRGLVGEMVTSLGERVYLPDADDVDVAADGRHRVNVIAAPVFDAAGRQAMVVTLHVGDEISRDEIERRAAALRGTAAAVTAELHGSDPFA</sequence>
<dbReference type="OrthoDB" id="7495200at2"/>
<dbReference type="RefSeq" id="WP_143907343.1">
    <property type="nucleotide sequence ID" value="NZ_CP041765.1"/>
</dbReference>
<keyword evidence="2" id="KW-0238">DNA-binding</keyword>
<feature type="compositionally biased region" description="Basic and acidic residues" evidence="4">
    <location>
        <begin position="10"/>
        <end position="19"/>
    </location>
</feature>
<feature type="domain" description="HTH iclR-type" evidence="5">
    <location>
        <begin position="19"/>
        <end position="82"/>
    </location>
</feature>
<dbReference type="PANTHER" id="PTHR30136">
    <property type="entry name" value="HELIX-TURN-HELIX TRANSCRIPTIONAL REGULATOR, ICLR FAMILY"/>
    <property type="match status" value="1"/>
</dbReference>